<dbReference type="STRING" id="7897.ENSLACP00000001901"/>
<protein>
    <submittedName>
        <fullName evidence="2">Uncharacterized protein</fullName>
    </submittedName>
</protein>
<dbReference type="Pfam" id="PF13879">
    <property type="entry name" value="Hmw_CFAP97"/>
    <property type="match status" value="1"/>
</dbReference>
<dbReference type="Proteomes" id="UP000008672">
    <property type="component" value="Unassembled WGS sequence"/>
</dbReference>
<dbReference type="GeneTree" id="ENSGT00940000164099"/>
<evidence type="ECO:0000313" key="3">
    <source>
        <dbReference type="Proteomes" id="UP000008672"/>
    </source>
</evidence>
<dbReference type="Bgee" id="ENSLACG00000001698">
    <property type="expression patterns" value="Expressed in pectoral fin and 3 other cell types or tissues"/>
</dbReference>
<dbReference type="InterPro" id="IPR038792">
    <property type="entry name" value="CFAP97D1/2"/>
</dbReference>
<dbReference type="InterPro" id="IPR029488">
    <property type="entry name" value="Hmw/CFAP97"/>
</dbReference>
<evidence type="ECO:0000256" key="1">
    <source>
        <dbReference type="ARBA" id="ARBA00008315"/>
    </source>
</evidence>
<proteinExistence type="inferred from homology"/>
<organism evidence="2 3">
    <name type="scientific">Latimeria chalumnae</name>
    <name type="common">Coelacanth</name>
    <dbReference type="NCBI Taxonomy" id="7897"/>
    <lineage>
        <taxon>Eukaryota</taxon>
        <taxon>Metazoa</taxon>
        <taxon>Chordata</taxon>
        <taxon>Craniata</taxon>
        <taxon>Vertebrata</taxon>
        <taxon>Euteleostomi</taxon>
        <taxon>Coelacanthiformes</taxon>
        <taxon>Coelacanthidae</taxon>
        <taxon>Latimeria</taxon>
    </lineage>
</organism>
<reference evidence="2" key="3">
    <citation type="submission" date="2025-09" db="UniProtKB">
        <authorList>
            <consortium name="Ensembl"/>
        </authorList>
    </citation>
    <scope>IDENTIFICATION</scope>
</reference>
<dbReference type="InParanoid" id="H2ZWY0"/>
<dbReference type="AlphaFoldDB" id="H2ZWY0"/>
<dbReference type="eggNOG" id="ENOG502RZE9">
    <property type="taxonomic scope" value="Eukaryota"/>
</dbReference>
<name>H2ZWY0_LATCH</name>
<dbReference type="Ensembl" id="ENSLACT00000001914.1">
    <property type="protein sequence ID" value="ENSLACP00000001901.1"/>
    <property type="gene ID" value="ENSLACG00000001698.1"/>
</dbReference>
<sequence>MHRAYQPILPCVSKYLQQKWDKTYFDEHKRKVKSAKPMVDTNTPQTYGHLHLKLKKLKLEEERLSTIDRDNHLLLEKMSCIMRTRGRIDNRNDYERKSLNREKRQQELLRVTQENQIILERITKCEPQYSVEKWHEDWQRSEKQMDNIARFPRGWY</sequence>
<reference evidence="3" key="1">
    <citation type="submission" date="2011-08" db="EMBL/GenBank/DDBJ databases">
        <title>The draft genome of Latimeria chalumnae.</title>
        <authorList>
            <person name="Di Palma F."/>
            <person name="Alfoldi J."/>
            <person name="Johnson J."/>
            <person name="Berlin A."/>
            <person name="Gnerre S."/>
            <person name="Jaffe D."/>
            <person name="MacCallum I."/>
            <person name="Young S."/>
            <person name="Walker B.J."/>
            <person name="Lander E."/>
            <person name="Lindblad-Toh K."/>
        </authorList>
    </citation>
    <scope>NUCLEOTIDE SEQUENCE [LARGE SCALE GENOMIC DNA]</scope>
    <source>
        <strain evidence="3">Wild caught</strain>
    </source>
</reference>
<dbReference type="OMA" id="NQENCAI"/>
<dbReference type="PANTHER" id="PTHR33768:SF7">
    <property type="entry name" value="CFAP97 DOMAIN CONTAINING 2"/>
    <property type="match status" value="1"/>
</dbReference>
<dbReference type="PANTHER" id="PTHR33768">
    <property type="entry name" value="MIP11318P"/>
    <property type="match status" value="1"/>
</dbReference>
<reference evidence="2" key="2">
    <citation type="submission" date="2025-08" db="UniProtKB">
        <authorList>
            <consortium name="Ensembl"/>
        </authorList>
    </citation>
    <scope>IDENTIFICATION</scope>
</reference>
<dbReference type="EMBL" id="AFYH01259862">
    <property type="status" value="NOT_ANNOTATED_CDS"/>
    <property type="molecule type" value="Genomic_DNA"/>
</dbReference>
<evidence type="ECO:0000313" key="2">
    <source>
        <dbReference type="Ensembl" id="ENSLACP00000001901.1"/>
    </source>
</evidence>
<dbReference type="HOGENOM" id="CLU_097298_1_0_1"/>
<comment type="similarity">
    <text evidence="1">Belongs to the CFAP97 family.</text>
</comment>
<accession>H2ZWY0</accession>
<keyword evidence="3" id="KW-1185">Reference proteome</keyword>